<dbReference type="PIRSF" id="PIRSF016553">
    <property type="entry name" value="BIGH3_OSF2"/>
    <property type="match status" value="1"/>
</dbReference>
<evidence type="ECO:0000259" key="10">
    <source>
        <dbReference type="PROSITE" id="PS50213"/>
    </source>
</evidence>
<dbReference type="OrthoDB" id="7700931at2759"/>
<evidence type="ECO:0000256" key="7">
    <source>
        <dbReference type="ARBA" id="ARBA00022889"/>
    </source>
</evidence>
<evidence type="ECO:0000256" key="3">
    <source>
        <dbReference type="ARBA" id="ARBA00022525"/>
    </source>
</evidence>
<dbReference type="SUPFAM" id="SSF82153">
    <property type="entry name" value="FAS1 domain"/>
    <property type="match status" value="4"/>
</dbReference>
<keyword evidence="5 9" id="KW-0732">Signal</keyword>
<protein>
    <recommendedName>
        <fullName evidence="14">Periostin</fullName>
    </recommendedName>
</protein>
<keyword evidence="4" id="KW-0272">Extracellular matrix</keyword>
<dbReference type="AlphaFoldDB" id="A0A9D3TAT5"/>
<proteinExistence type="predicted"/>
<evidence type="ECO:0000313" key="13">
    <source>
        <dbReference type="Proteomes" id="UP001046870"/>
    </source>
</evidence>
<dbReference type="PANTHER" id="PTHR10900:SF12">
    <property type="entry name" value="PERIOSTIN"/>
    <property type="match status" value="1"/>
</dbReference>
<feature type="domain" description="FAS1" evidence="10">
    <location>
        <begin position="368"/>
        <end position="492"/>
    </location>
</feature>
<keyword evidence="13" id="KW-1185">Reference proteome</keyword>
<dbReference type="FunFam" id="2.30.180.10:FF:000001">
    <property type="entry name" value="periostin isoform X1"/>
    <property type="match status" value="1"/>
</dbReference>
<sequence length="872" mass="95687">MKLLFAAVFVLIALSAFDQADSSAYDKIVTHSRIRAKNEGPNVCALQQVMGTKKKYFSTCRNWYQGAICGKKATVLYECCPGYMKLDGMRGCPAVAPIDHVYGTLGLVKAITTQEYSDISKLREEIEGSGSYTMFAPSNDAWDLLEPSVRSALVSNVNIELYNALRYHMVNRRLLTKDLKNGMTVTSMYNDLGLFINHYSNGVVTVNCARIIHGNQVATNGVVHVIDRVITAVGNTIQDVIEVNDDLTSLSAVALASEWLEKLGQPGHFTLFAPTNEAFEKVDREVLERLMNDKGVLQALLKYHILDSVQCSEAIMAGASYETLEGSNIEIGCDGDSLTVNGIKMVLKKDIVTSNGVIHLIDQVLMPNSAKQVMELLGDSQSTFNDMVSELGLAAAMKPETEYTLLAPLNSVFTDEVMGMDQRLLKIILENHILKLKVTLSQLYNGQKLETLGGKLLRVFIYRTAVCIENACMVRGSKEGSNGALHLMKALIKPAESTMYEILLADGRFKIFLSLVEAAGLTDLLNQEGGYTLFAPTDDAFEGLSPEDIELLTSDVNALRTILLYHFSNGVFITGGLEGGVTNLLKTIQGSNIRLLSANNSILVNTVNVPNNDLMASNGVIHIVKTMLYPGDLPVGREDLLVLLKKLIKYIQIKFVAGYTYHEIPLTFLKRTIKVITEPITITRIIETVPNVTTVTRVIEGDPTLTRVIEGVIEGEPTLTTVTKVIEGEPTITRVTKVIEGEPTVTKVTRVIKGDPTITKVTRVIEGPQFSSSDGELDTDGEIRKILGEGGIGYTTTVTKVIPGDPHIIEGPDFSKISTFEANPELIDAESERITKIIKEGKPVRRAAARRIPAGIKRKIRRHPQANRTRNP</sequence>
<feature type="domain" description="FAS1" evidence="10">
    <location>
        <begin position="234"/>
        <end position="365"/>
    </location>
</feature>
<dbReference type="GO" id="GO:0031012">
    <property type="term" value="C:extracellular matrix"/>
    <property type="evidence" value="ECO:0007669"/>
    <property type="project" value="TreeGrafter"/>
</dbReference>
<dbReference type="GO" id="GO:0050839">
    <property type="term" value="F:cell adhesion molecule binding"/>
    <property type="evidence" value="ECO:0007669"/>
    <property type="project" value="TreeGrafter"/>
</dbReference>
<feature type="domain" description="EMI" evidence="11">
    <location>
        <begin position="40"/>
        <end position="94"/>
    </location>
</feature>
<evidence type="ECO:0000256" key="4">
    <source>
        <dbReference type="ARBA" id="ARBA00022530"/>
    </source>
</evidence>
<name>A0A9D3TAT5_MEGAT</name>
<dbReference type="GO" id="GO:0007155">
    <property type="term" value="P:cell adhesion"/>
    <property type="evidence" value="ECO:0007669"/>
    <property type="project" value="UniProtKB-KW"/>
</dbReference>
<evidence type="ECO:0000256" key="6">
    <source>
        <dbReference type="ARBA" id="ARBA00022737"/>
    </source>
</evidence>
<keyword evidence="8" id="KW-1015">Disulfide bond</keyword>
<dbReference type="SMART" id="SM00554">
    <property type="entry name" value="FAS1"/>
    <property type="match status" value="4"/>
</dbReference>
<feature type="signal peptide" evidence="9">
    <location>
        <begin position="1"/>
        <end position="22"/>
    </location>
</feature>
<accession>A0A9D3TAT5</accession>
<gene>
    <name evidence="12" type="ORF">MATL_G00049440</name>
</gene>
<dbReference type="InterPro" id="IPR000782">
    <property type="entry name" value="FAS1_domain"/>
</dbReference>
<dbReference type="FunFam" id="2.30.180.10:FF:000002">
    <property type="entry name" value="periostin isoform X1"/>
    <property type="match status" value="1"/>
</dbReference>
<evidence type="ECO:0008006" key="14">
    <source>
        <dbReference type="Google" id="ProtNLM"/>
    </source>
</evidence>
<dbReference type="GO" id="GO:0030198">
    <property type="term" value="P:extracellular matrix organization"/>
    <property type="evidence" value="ECO:0007669"/>
    <property type="project" value="TreeGrafter"/>
</dbReference>
<evidence type="ECO:0000256" key="5">
    <source>
        <dbReference type="ARBA" id="ARBA00022729"/>
    </source>
</evidence>
<organism evidence="12 13">
    <name type="scientific">Megalops atlanticus</name>
    <name type="common">Tarpon</name>
    <name type="synonym">Clupea gigantea</name>
    <dbReference type="NCBI Taxonomy" id="7932"/>
    <lineage>
        <taxon>Eukaryota</taxon>
        <taxon>Metazoa</taxon>
        <taxon>Chordata</taxon>
        <taxon>Craniata</taxon>
        <taxon>Vertebrata</taxon>
        <taxon>Euteleostomi</taxon>
        <taxon>Actinopterygii</taxon>
        <taxon>Neopterygii</taxon>
        <taxon>Teleostei</taxon>
        <taxon>Elopiformes</taxon>
        <taxon>Megalopidae</taxon>
        <taxon>Megalops</taxon>
    </lineage>
</organism>
<feature type="chain" id="PRO_5039697036" description="Periostin" evidence="9">
    <location>
        <begin position="23"/>
        <end position="872"/>
    </location>
</feature>
<evidence type="ECO:0000313" key="12">
    <source>
        <dbReference type="EMBL" id="KAG7484449.1"/>
    </source>
</evidence>
<keyword evidence="6" id="KW-0677">Repeat</keyword>
<feature type="domain" description="FAS1" evidence="10">
    <location>
        <begin position="496"/>
        <end position="628"/>
    </location>
</feature>
<evidence type="ECO:0000256" key="2">
    <source>
        <dbReference type="ARBA" id="ARBA00022479"/>
    </source>
</evidence>
<dbReference type="PROSITE" id="PS50213">
    <property type="entry name" value="FAS1"/>
    <property type="match status" value="4"/>
</dbReference>
<evidence type="ECO:0000256" key="1">
    <source>
        <dbReference type="ARBA" id="ARBA00004498"/>
    </source>
</evidence>
<dbReference type="Gene3D" id="2.30.180.10">
    <property type="entry name" value="FAS1 domain"/>
    <property type="match status" value="4"/>
</dbReference>
<dbReference type="GO" id="GO:0005615">
    <property type="term" value="C:extracellular space"/>
    <property type="evidence" value="ECO:0007669"/>
    <property type="project" value="TreeGrafter"/>
</dbReference>
<keyword evidence="3" id="KW-0964">Secreted</keyword>
<dbReference type="Pfam" id="PF02469">
    <property type="entry name" value="Fasciclin"/>
    <property type="match status" value="4"/>
</dbReference>
<dbReference type="FunFam" id="2.30.180.10:FF:000003">
    <property type="entry name" value="periostin isoform X1"/>
    <property type="match status" value="1"/>
</dbReference>
<dbReference type="FunFam" id="2.30.180.10:FF:000032">
    <property type="entry name" value="Fasciclin domain-containing protein, putative"/>
    <property type="match status" value="1"/>
</dbReference>
<reference evidence="12" key="1">
    <citation type="submission" date="2021-01" db="EMBL/GenBank/DDBJ databases">
        <authorList>
            <person name="Zahm M."/>
            <person name="Roques C."/>
            <person name="Cabau C."/>
            <person name="Klopp C."/>
            <person name="Donnadieu C."/>
            <person name="Jouanno E."/>
            <person name="Lampietro C."/>
            <person name="Louis A."/>
            <person name="Herpin A."/>
            <person name="Echchiki A."/>
            <person name="Berthelot C."/>
            <person name="Parey E."/>
            <person name="Roest-Crollius H."/>
            <person name="Braasch I."/>
            <person name="Postlethwait J."/>
            <person name="Bobe J."/>
            <person name="Montfort J."/>
            <person name="Bouchez O."/>
            <person name="Begum T."/>
            <person name="Mejri S."/>
            <person name="Adams A."/>
            <person name="Chen W.-J."/>
            <person name="Guiguen Y."/>
        </authorList>
    </citation>
    <scope>NUCLEOTIDE SEQUENCE</scope>
    <source>
        <strain evidence="12">YG-15Mar2019-1</strain>
        <tissue evidence="12">Brain</tissue>
    </source>
</reference>
<keyword evidence="7" id="KW-0130">Cell adhesion</keyword>
<evidence type="ECO:0000256" key="8">
    <source>
        <dbReference type="ARBA" id="ARBA00023157"/>
    </source>
</evidence>
<dbReference type="InterPro" id="IPR011489">
    <property type="entry name" value="EMI_domain"/>
</dbReference>
<dbReference type="PROSITE" id="PS51041">
    <property type="entry name" value="EMI"/>
    <property type="match status" value="1"/>
</dbReference>
<evidence type="ECO:0000256" key="9">
    <source>
        <dbReference type="SAM" id="SignalP"/>
    </source>
</evidence>
<feature type="domain" description="FAS1" evidence="10">
    <location>
        <begin position="91"/>
        <end position="230"/>
    </location>
</feature>
<comment type="subcellular location">
    <subcellularLocation>
        <location evidence="1">Secreted</location>
        <location evidence="1">Extracellular space</location>
        <location evidence="1">Extracellular matrix</location>
    </subcellularLocation>
</comment>
<comment type="caution">
    <text evidence="12">The sequence shown here is derived from an EMBL/GenBank/DDBJ whole genome shotgun (WGS) entry which is preliminary data.</text>
</comment>
<dbReference type="PANTHER" id="PTHR10900">
    <property type="entry name" value="PERIOSTIN-RELATED"/>
    <property type="match status" value="1"/>
</dbReference>
<dbReference type="InterPro" id="IPR016666">
    <property type="entry name" value="TGFBI/POSTN"/>
</dbReference>
<dbReference type="Proteomes" id="UP001046870">
    <property type="component" value="Chromosome 3"/>
</dbReference>
<dbReference type="EMBL" id="JAFDVH010000003">
    <property type="protein sequence ID" value="KAG7484449.1"/>
    <property type="molecule type" value="Genomic_DNA"/>
</dbReference>
<dbReference type="InterPro" id="IPR036378">
    <property type="entry name" value="FAS1_dom_sf"/>
</dbReference>
<evidence type="ECO:0000259" key="11">
    <source>
        <dbReference type="PROSITE" id="PS51041"/>
    </source>
</evidence>
<keyword evidence="2" id="KW-0301">Gamma-carboxyglutamic acid</keyword>
<dbReference type="InterPro" id="IPR050904">
    <property type="entry name" value="Adhesion/Biosynth-related"/>
</dbReference>